<reference evidence="11" key="1">
    <citation type="submission" date="2025-08" db="UniProtKB">
        <authorList>
            <consortium name="RefSeq"/>
        </authorList>
    </citation>
    <scope>IDENTIFICATION</scope>
    <source>
        <tissue evidence="11">Blood</tissue>
    </source>
</reference>
<accession>A0ABM3YP16</accession>
<evidence type="ECO:0000256" key="4">
    <source>
        <dbReference type="ARBA" id="ARBA00022692"/>
    </source>
</evidence>
<dbReference type="SUPFAM" id="SSF81415">
    <property type="entry name" value="Mitochondrial cytochrome c oxidase subunit VIc"/>
    <property type="match status" value="1"/>
</dbReference>
<keyword evidence="4 9" id="KW-0812">Transmembrane</keyword>
<dbReference type="InterPro" id="IPR034884">
    <property type="entry name" value="Cytochrome_c_oxidase_VIc/VIIs"/>
</dbReference>
<sequence length="96" mass="11104">MSSGIKKKCQQVDCTGESFNMSSSLLPKPQMKDLLGRIARRNFLIGVTLVTGSFFLLEHFFIQGRQNKYRDFYKTFDFAKDFEEKKKAGIFHSVKP</sequence>
<keyword evidence="7" id="KW-0496">Mitochondrion</keyword>
<evidence type="ECO:0000256" key="3">
    <source>
        <dbReference type="ARBA" id="ARBA00007204"/>
    </source>
</evidence>
<proteinExistence type="inferred from homology"/>
<dbReference type="InterPro" id="IPR051389">
    <property type="entry name" value="Cytochrome_c_oxidase_VIc"/>
</dbReference>
<keyword evidence="5" id="KW-0999">Mitochondrion inner membrane</keyword>
<evidence type="ECO:0000256" key="8">
    <source>
        <dbReference type="ARBA" id="ARBA00023136"/>
    </source>
</evidence>
<evidence type="ECO:0000256" key="9">
    <source>
        <dbReference type="SAM" id="Phobius"/>
    </source>
</evidence>
<comment type="similarity">
    <text evidence="3">Belongs to the cytochrome c oxidase subunit 6c family.</text>
</comment>
<protein>
    <submittedName>
        <fullName evidence="11">Cytochrome c oxidase subunit 6C</fullName>
    </submittedName>
</protein>
<dbReference type="Pfam" id="PF02937">
    <property type="entry name" value="COX6C"/>
    <property type="match status" value="1"/>
</dbReference>
<evidence type="ECO:0000256" key="1">
    <source>
        <dbReference type="ARBA" id="ARBA00004434"/>
    </source>
</evidence>
<dbReference type="PANTHER" id="PTHR48416:SF1">
    <property type="entry name" value="CYTOCHROME C OXIDASE SUBUNIT 6C"/>
    <property type="match status" value="1"/>
</dbReference>
<feature type="transmembrane region" description="Helical" evidence="9">
    <location>
        <begin position="43"/>
        <end position="62"/>
    </location>
</feature>
<evidence type="ECO:0000256" key="2">
    <source>
        <dbReference type="ARBA" id="ARBA00004673"/>
    </source>
</evidence>
<keyword evidence="10" id="KW-1185">Reference proteome</keyword>
<organism evidence="10 11">
    <name type="scientific">Pantherophis guttatus</name>
    <name type="common">Corn snake</name>
    <name type="synonym">Elaphe guttata</name>
    <dbReference type="NCBI Taxonomy" id="94885"/>
    <lineage>
        <taxon>Eukaryota</taxon>
        <taxon>Metazoa</taxon>
        <taxon>Chordata</taxon>
        <taxon>Craniata</taxon>
        <taxon>Vertebrata</taxon>
        <taxon>Euteleostomi</taxon>
        <taxon>Lepidosauria</taxon>
        <taxon>Squamata</taxon>
        <taxon>Bifurcata</taxon>
        <taxon>Unidentata</taxon>
        <taxon>Episquamata</taxon>
        <taxon>Toxicofera</taxon>
        <taxon>Serpentes</taxon>
        <taxon>Colubroidea</taxon>
        <taxon>Colubridae</taxon>
        <taxon>Colubrinae</taxon>
        <taxon>Pantherophis</taxon>
    </lineage>
</organism>
<dbReference type="InterPro" id="IPR037169">
    <property type="entry name" value="Cytochrome_c_oxidase_VIc_sf"/>
</dbReference>
<dbReference type="RefSeq" id="XP_060537864.1">
    <property type="nucleotide sequence ID" value="XM_060681881.1"/>
</dbReference>
<keyword evidence="8 9" id="KW-0472">Membrane</keyword>
<evidence type="ECO:0000313" key="11">
    <source>
        <dbReference type="RefSeq" id="XP_060537864.1"/>
    </source>
</evidence>
<dbReference type="Gene3D" id="4.10.93.10">
    <property type="entry name" value="Mitochondrial cytochrome c oxidase subunit VIc/VIIs"/>
    <property type="match status" value="1"/>
</dbReference>
<comment type="subcellular location">
    <subcellularLocation>
        <location evidence="1">Mitochondrion inner membrane</location>
        <topology evidence="1">Single-pass membrane protein</topology>
    </subcellularLocation>
</comment>
<evidence type="ECO:0000256" key="7">
    <source>
        <dbReference type="ARBA" id="ARBA00023128"/>
    </source>
</evidence>
<dbReference type="PANTHER" id="PTHR48416">
    <property type="entry name" value="CYTOCHROME C OXIDASE SUBUNIT 6C"/>
    <property type="match status" value="1"/>
</dbReference>
<evidence type="ECO:0000256" key="5">
    <source>
        <dbReference type="ARBA" id="ARBA00022792"/>
    </source>
</evidence>
<dbReference type="Proteomes" id="UP001652622">
    <property type="component" value="Unplaced"/>
</dbReference>
<name>A0ABM3YP16_PANGU</name>
<evidence type="ECO:0000313" key="10">
    <source>
        <dbReference type="Proteomes" id="UP001652622"/>
    </source>
</evidence>
<gene>
    <name evidence="11" type="primary">LOC117668544</name>
</gene>
<keyword evidence="6 9" id="KW-1133">Transmembrane helix</keyword>
<evidence type="ECO:0000256" key="6">
    <source>
        <dbReference type="ARBA" id="ARBA00022989"/>
    </source>
</evidence>
<dbReference type="GeneID" id="117668544"/>
<comment type="pathway">
    <text evidence="2">Energy metabolism; oxidative phosphorylation.</text>
</comment>